<evidence type="ECO:0000256" key="5">
    <source>
        <dbReference type="PIRSR" id="PIRSR001430-1"/>
    </source>
</evidence>
<dbReference type="Pfam" id="PF01416">
    <property type="entry name" value="PseudoU_synth_1"/>
    <property type="match status" value="2"/>
</dbReference>
<evidence type="ECO:0000259" key="8">
    <source>
        <dbReference type="Pfam" id="PF01416"/>
    </source>
</evidence>
<dbReference type="GO" id="GO:0003723">
    <property type="term" value="F:RNA binding"/>
    <property type="evidence" value="ECO:0007669"/>
    <property type="project" value="InterPro"/>
</dbReference>
<dbReference type="NCBIfam" id="TIGR00071">
    <property type="entry name" value="hisT_truA"/>
    <property type="match status" value="1"/>
</dbReference>
<feature type="active site" description="Nucleophile" evidence="4 5">
    <location>
        <position position="54"/>
    </location>
</feature>
<keyword evidence="10" id="KW-1185">Reference proteome</keyword>
<evidence type="ECO:0000256" key="6">
    <source>
        <dbReference type="PIRSR" id="PIRSR001430-2"/>
    </source>
</evidence>
<dbReference type="InterPro" id="IPR020103">
    <property type="entry name" value="PsdUridine_synth_cat_dom_sf"/>
</dbReference>
<dbReference type="SUPFAM" id="SSF55120">
    <property type="entry name" value="Pseudouridine synthase"/>
    <property type="match status" value="1"/>
</dbReference>
<dbReference type="AlphaFoldDB" id="D4G8T3"/>
<comment type="caution">
    <text evidence="4">Lacks conserved residue(s) required for the propagation of feature annotation.</text>
</comment>
<dbReference type="KEGG" id="rip:RIEPE_0505"/>
<dbReference type="InterPro" id="IPR020094">
    <property type="entry name" value="TruA/RsuA/RluB/E/F_N"/>
</dbReference>
<dbReference type="EMBL" id="CP001085">
    <property type="protein sequence ID" value="ADD79574.1"/>
    <property type="molecule type" value="Genomic_DNA"/>
</dbReference>
<dbReference type="FunFam" id="3.30.70.580:FF:000001">
    <property type="entry name" value="tRNA pseudouridine synthase A"/>
    <property type="match status" value="1"/>
</dbReference>
<dbReference type="Gene3D" id="3.30.70.660">
    <property type="entry name" value="Pseudouridine synthase I, catalytic domain, C-terminal subdomain"/>
    <property type="match status" value="1"/>
</dbReference>
<dbReference type="HAMAP" id="MF_00171">
    <property type="entry name" value="TruA"/>
    <property type="match status" value="1"/>
</dbReference>
<comment type="subunit">
    <text evidence="4">Homodimer.</text>
</comment>
<comment type="catalytic activity">
    <reaction evidence="4 7">
        <text>uridine(38/39/40) in tRNA = pseudouridine(38/39/40) in tRNA</text>
        <dbReference type="Rhea" id="RHEA:22376"/>
        <dbReference type="Rhea" id="RHEA-COMP:10085"/>
        <dbReference type="Rhea" id="RHEA-COMP:10087"/>
        <dbReference type="ChEBI" id="CHEBI:65314"/>
        <dbReference type="ChEBI" id="CHEBI:65315"/>
        <dbReference type="EC" id="5.4.99.12"/>
    </reaction>
</comment>
<accession>D4G8T3</accession>
<evidence type="ECO:0000313" key="9">
    <source>
        <dbReference type="EMBL" id="ADD79574.1"/>
    </source>
</evidence>
<proteinExistence type="inferred from homology"/>
<dbReference type="Proteomes" id="UP000001700">
    <property type="component" value="Chromosome"/>
</dbReference>
<evidence type="ECO:0000256" key="4">
    <source>
        <dbReference type="HAMAP-Rule" id="MF_00171"/>
    </source>
</evidence>
<dbReference type="Gene3D" id="3.30.70.580">
    <property type="entry name" value="Pseudouridine synthase I, catalytic domain, N-terminal subdomain"/>
    <property type="match status" value="1"/>
</dbReference>
<dbReference type="OrthoDB" id="9811823at2"/>
<evidence type="ECO:0000256" key="1">
    <source>
        <dbReference type="ARBA" id="ARBA00009375"/>
    </source>
</evidence>
<dbReference type="InterPro" id="IPR020097">
    <property type="entry name" value="PsdUridine_synth_TruA_a/b_dom"/>
</dbReference>
<dbReference type="CDD" id="cd02570">
    <property type="entry name" value="PseudoU_synth_EcTruA"/>
    <property type="match status" value="1"/>
</dbReference>
<evidence type="ECO:0000256" key="2">
    <source>
        <dbReference type="ARBA" id="ARBA00022694"/>
    </source>
</evidence>
<reference evidence="9" key="1">
    <citation type="submission" date="2008-05" db="EMBL/GenBank/DDBJ databases">
        <title>Genome sequence of Riesia pediculicola USDA.</title>
        <authorList>
            <person name="Kirkness E.F."/>
        </authorList>
    </citation>
    <scope>NUCLEOTIDE SEQUENCE [LARGE SCALE GENOMIC DNA]</scope>
    <source>
        <strain evidence="9">USDA</strain>
    </source>
</reference>
<sequence>MKNRVALGIQYDGSRYHGWQKQKNGLDSIQKRLESSLKKLTDEDIKTYCGGRTDSGVHAFGQVVHFETYKIRKDVVWVSGVNHFLPKDISVLWVKPVSHRFHARFSAISRHYRYLIFNKEIRPAIFRSNVLHISKKLDYKDMNKAAQCLLGENDLISFISFDRRSFRSTKRNIRYINVKRFDSYVIIDIVANSFAYNMVRNIVGSLIEVGLGKKGTEWIKKLIDLKDRTKSGPKVHSKGLYLMHINYSKEFNLPS</sequence>
<feature type="domain" description="Pseudouridine synthase I TruA alpha/beta" evidence="8">
    <location>
        <begin position="10"/>
        <end position="105"/>
    </location>
</feature>
<protein>
    <recommendedName>
        <fullName evidence="4">tRNA pseudouridine synthase A</fullName>
        <ecNumber evidence="4">5.4.99.12</ecNumber>
    </recommendedName>
    <alternativeName>
        <fullName evidence="4">tRNA pseudouridine(38-40) synthase</fullName>
    </alternativeName>
    <alternativeName>
        <fullName evidence="4">tRNA pseudouridylate synthase I</fullName>
    </alternativeName>
    <alternativeName>
        <fullName evidence="4">tRNA-uridine isomerase I</fullName>
    </alternativeName>
</protein>
<evidence type="ECO:0000256" key="3">
    <source>
        <dbReference type="ARBA" id="ARBA00023235"/>
    </source>
</evidence>
<dbReference type="HOGENOM" id="CLU_014673_0_2_6"/>
<evidence type="ECO:0000313" key="10">
    <source>
        <dbReference type="Proteomes" id="UP000001700"/>
    </source>
</evidence>
<feature type="domain" description="Pseudouridine synthase I TruA alpha/beta" evidence="8">
    <location>
        <begin position="145"/>
        <end position="248"/>
    </location>
</feature>
<dbReference type="STRING" id="515618.RIEPE_0505"/>
<feature type="binding site" evidence="4 6">
    <location>
        <position position="112"/>
    </location>
    <ligand>
        <name>substrate</name>
    </ligand>
</feature>
<dbReference type="InterPro" id="IPR020095">
    <property type="entry name" value="PsdUridine_synth_TruA_C"/>
</dbReference>
<comment type="similarity">
    <text evidence="1 4 7">Belongs to the tRNA pseudouridine synthase TruA family.</text>
</comment>
<comment type="function">
    <text evidence="4">Formation of pseudouridine at positions 38, 39 and 40 in the anticodon stem and loop of transfer RNAs.</text>
</comment>
<keyword evidence="2 4" id="KW-0819">tRNA processing</keyword>
<dbReference type="eggNOG" id="COG0101">
    <property type="taxonomic scope" value="Bacteria"/>
</dbReference>
<dbReference type="EC" id="5.4.99.12" evidence="4"/>
<dbReference type="RefSeq" id="WP_013087562.1">
    <property type="nucleotide sequence ID" value="NC_014109.1"/>
</dbReference>
<dbReference type="GO" id="GO:0031119">
    <property type="term" value="P:tRNA pseudouridine synthesis"/>
    <property type="evidence" value="ECO:0007669"/>
    <property type="project" value="UniProtKB-UniRule"/>
</dbReference>
<name>D4G8T3_RIEPU</name>
<dbReference type="InterPro" id="IPR001406">
    <property type="entry name" value="PsdUridine_synth_TruA"/>
</dbReference>
<dbReference type="PANTHER" id="PTHR11142:SF0">
    <property type="entry name" value="TRNA PSEUDOURIDINE SYNTHASE-LIKE 1"/>
    <property type="match status" value="1"/>
</dbReference>
<evidence type="ECO:0000256" key="7">
    <source>
        <dbReference type="RuleBase" id="RU003792"/>
    </source>
</evidence>
<gene>
    <name evidence="4 9" type="primary">truA</name>
    <name evidence="9" type="ordered locus">RIEPE_0505</name>
</gene>
<organism evidence="9 10">
    <name type="scientific">Riesia pediculicola (strain USDA)</name>
    <dbReference type="NCBI Taxonomy" id="515618"/>
    <lineage>
        <taxon>Bacteria</taxon>
        <taxon>Pseudomonadati</taxon>
        <taxon>Pseudomonadota</taxon>
        <taxon>Gammaproteobacteria</taxon>
        <taxon>Enterobacterales</taxon>
        <taxon>Enterobacteriaceae</taxon>
        <taxon>Candidatus Riesia</taxon>
    </lineage>
</organism>
<keyword evidence="3 4" id="KW-0413">Isomerase</keyword>
<dbReference type="PANTHER" id="PTHR11142">
    <property type="entry name" value="PSEUDOURIDYLATE SYNTHASE"/>
    <property type="match status" value="1"/>
</dbReference>
<dbReference type="GO" id="GO:0160147">
    <property type="term" value="F:tRNA pseudouridine(38-40) synthase activity"/>
    <property type="evidence" value="ECO:0007669"/>
    <property type="project" value="UniProtKB-EC"/>
</dbReference>
<dbReference type="PIRSF" id="PIRSF001430">
    <property type="entry name" value="tRNA_psdUrid_synth"/>
    <property type="match status" value="1"/>
</dbReference>